<dbReference type="AlphaFoldDB" id="A0A3M0CRY1"/>
<gene>
    <name evidence="8" type="ORF">ATH50_3364</name>
    <name evidence="7" type="ORF">DU502_11555</name>
</gene>
<evidence type="ECO:0000313" key="8">
    <source>
        <dbReference type="EMBL" id="RMB11665.1"/>
    </source>
</evidence>
<dbReference type="Pfam" id="PF04205">
    <property type="entry name" value="FMN_bind"/>
    <property type="match status" value="1"/>
</dbReference>
<dbReference type="SMART" id="SM00900">
    <property type="entry name" value="FMN_bind"/>
    <property type="match status" value="1"/>
</dbReference>
<dbReference type="EMBL" id="REFS01000008">
    <property type="protein sequence ID" value="RMB11665.1"/>
    <property type="molecule type" value="Genomic_DNA"/>
</dbReference>
<dbReference type="GO" id="GO:0010181">
    <property type="term" value="F:FMN binding"/>
    <property type="evidence" value="ECO:0007669"/>
    <property type="project" value="InterPro"/>
</dbReference>
<evidence type="ECO:0000313" key="7">
    <source>
        <dbReference type="EMBL" id="AZH25967.1"/>
    </source>
</evidence>
<dbReference type="PANTHER" id="PTHR30224">
    <property type="entry name" value="ELECTRON TRANSPORT PROTEIN"/>
    <property type="match status" value="1"/>
</dbReference>
<feature type="domain" description="FMN-binding" evidence="6">
    <location>
        <begin position="97"/>
        <end position="189"/>
    </location>
</feature>
<comment type="subcellular location">
    <subcellularLocation>
        <location evidence="1">Cell membrane</location>
    </subcellularLocation>
</comment>
<evidence type="ECO:0000256" key="1">
    <source>
        <dbReference type="ARBA" id="ARBA00004236"/>
    </source>
</evidence>
<feature type="transmembrane region" description="Helical" evidence="5">
    <location>
        <begin position="564"/>
        <end position="589"/>
    </location>
</feature>
<keyword evidence="2" id="KW-1003">Cell membrane</keyword>
<evidence type="ECO:0000259" key="6">
    <source>
        <dbReference type="SMART" id="SM00900"/>
    </source>
</evidence>
<feature type="transmembrane region" description="Helical" evidence="5">
    <location>
        <begin position="534"/>
        <end position="552"/>
    </location>
</feature>
<organism evidence="8 9">
    <name type="scientific">Haloplanus aerogenes</name>
    <dbReference type="NCBI Taxonomy" id="660522"/>
    <lineage>
        <taxon>Archaea</taxon>
        <taxon>Methanobacteriati</taxon>
        <taxon>Methanobacteriota</taxon>
        <taxon>Stenosarchaea group</taxon>
        <taxon>Halobacteria</taxon>
        <taxon>Halobacteriales</taxon>
        <taxon>Haloferacaceae</taxon>
        <taxon>Haloplanus</taxon>
    </lineage>
</organism>
<feature type="compositionally biased region" description="Basic and acidic residues" evidence="4">
    <location>
        <begin position="747"/>
        <end position="757"/>
    </location>
</feature>
<keyword evidence="3 5" id="KW-0472">Membrane</keyword>
<evidence type="ECO:0000313" key="9">
    <source>
        <dbReference type="Proteomes" id="UP000277326"/>
    </source>
</evidence>
<dbReference type="GeneID" id="38471931"/>
<feature type="compositionally biased region" description="Basic and acidic residues" evidence="4">
    <location>
        <begin position="722"/>
        <end position="731"/>
    </location>
</feature>
<keyword evidence="5" id="KW-1133">Transmembrane helix</keyword>
<reference evidence="8" key="3">
    <citation type="submission" date="2018-10" db="EMBL/GenBank/DDBJ databases">
        <authorList>
            <person name="Whitman W."/>
            <person name="Huntemann M."/>
            <person name="Clum A."/>
            <person name="Pillay M."/>
            <person name="Palaniappan K."/>
            <person name="Varghese N."/>
            <person name="Mikhailova N."/>
            <person name="Stamatis D."/>
            <person name="Reddy T."/>
            <person name="Daum C."/>
            <person name="Shapiro N."/>
            <person name="Ivanova N."/>
            <person name="Kyrpides N."/>
            <person name="Woyke T."/>
        </authorList>
    </citation>
    <scope>NUCLEOTIDE SEQUENCE</scope>
    <source>
        <strain evidence="8">CGMCC 1.10124</strain>
    </source>
</reference>
<dbReference type="GO" id="GO:0005886">
    <property type="term" value="C:plasma membrane"/>
    <property type="evidence" value="ECO:0007669"/>
    <property type="project" value="UniProtKB-SubCell"/>
</dbReference>
<feature type="region of interest" description="Disordered" evidence="4">
    <location>
        <begin position="701"/>
        <end position="757"/>
    </location>
</feature>
<evidence type="ECO:0000313" key="10">
    <source>
        <dbReference type="Proteomes" id="UP000282007"/>
    </source>
</evidence>
<dbReference type="KEGG" id="haer:DU502_11555"/>
<feature type="compositionally biased region" description="Low complexity" evidence="4">
    <location>
        <begin position="703"/>
        <end position="720"/>
    </location>
</feature>
<evidence type="ECO:0000256" key="2">
    <source>
        <dbReference type="ARBA" id="ARBA00022475"/>
    </source>
</evidence>
<dbReference type="PANTHER" id="PTHR30224:SF4">
    <property type="entry name" value="ELECTRON TRANSPORT PROTEIN YCCM-RELATED"/>
    <property type="match status" value="1"/>
</dbReference>
<reference evidence="7 10" key="2">
    <citation type="submission" date="2018-07" db="EMBL/GenBank/DDBJ databases">
        <title>Genome sequences of Haloplanus aerogenes JCM 16430T.</title>
        <authorList>
            <person name="Kim Y.B."/>
            <person name="Roh S.W."/>
        </authorList>
    </citation>
    <scope>NUCLEOTIDE SEQUENCE [LARGE SCALE GENOMIC DNA]</scope>
    <source>
        <strain evidence="7 10">JCM 16430</strain>
    </source>
</reference>
<reference evidence="8 9" key="1">
    <citation type="journal article" date="2015" name="Stand. Genomic Sci.">
        <title>Genomic Encyclopedia of Bacterial and Archaeal Type Strains, Phase III: the genomes of soil and plant-associated and newly described type strains.</title>
        <authorList>
            <person name="Whitman W.B."/>
            <person name="Woyke T."/>
            <person name="Klenk H.P."/>
            <person name="Zhou Y."/>
            <person name="Lilburn T.G."/>
            <person name="Beck B.J."/>
            <person name="De Vos P."/>
            <person name="Vandamme P."/>
            <person name="Eisen J.A."/>
            <person name="Garrity G."/>
            <person name="Hugenholtz P."/>
            <person name="Kyrpides N.C."/>
        </authorList>
    </citation>
    <scope>NUCLEOTIDE SEQUENCE [LARGE SCALE GENOMIC DNA]</scope>
    <source>
        <strain evidence="8 9">CGMCC 1.10124</strain>
    </source>
</reference>
<dbReference type="Proteomes" id="UP000282007">
    <property type="component" value="Chromosome"/>
</dbReference>
<dbReference type="Proteomes" id="UP000277326">
    <property type="component" value="Unassembled WGS sequence"/>
</dbReference>
<keyword evidence="5" id="KW-0812">Transmembrane</keyword>
<protein>
    <submittedName>
        <fullName evidence="7">4Fe-4S binding protein</fullName>
    </submittedName>
    <submittedName>
        <fullName evidence="8">NosR/NirI family nitrous oxide reductase transcriptional regulator</fullName>
    </submittedName>
</protein>
<dbReference type="InterPro" id="IPR007329">
    <property type="entry name" value="FMN-bd"/>
</dbReference>
<accession>A0A3M0CRY1</accession>
<dbReference type="InterPro" id="IPR052378">
    <property type="entry name" value="NosR_regulator"/>
</dbReference>
<dbReference type="OrthoDB" id="23833at2157"/>
<evidence type="ECO:0000256" key="3">
    <source>
        <dbReference type="ARBA" id="ARBA00023136"/>
    </source>
</evidence>
<proteinExistence type="predicted"/>
<dbReference type="Pfam" id="PF12801">
    <property type="entry name" value="Fer4_5"/>
    <property type="match status" value="2"/>
</dbReference>
<evidence type="ECO:0000256" key="5">
    <source>
        <dbReference type="SAM" id="Phobius"/>
    </source>
</evidence>
<dbReference type="EMBL" id="CP034145">
    <property type="protein sequence ID" value="AZH25967.1"/>
    <property type="molecule type" value="Genomic_DNA"/>
</dbReference>
<sequence>MFDRRTVTFAAAALLVVASLSPVVGLSAAARDPGAAQEQLVTEPFAERNLRKVVPAADEFSDPTGPYRTVRAYEVVDGERRLVGYAFLTSNVVDTVGFSDRPVEFLVGIDTEGTITGVQLVEQHEPFFQRRATRTRLRELGDQLVGLSVTRDVVFEDPDADEYEVDAITRATVTSEVTVETIMRSSRLVARHQEVVSDASVANETDGNRTGTRVERAAGANRGEVRRLAVSESLERWNVSASALGVSTDAGPVGLYVTPLDSERTGDRLLGDQRHDRLRDRWPGTTFVWIGLDGIPDGWNADTLAVRQHARQFDATPIRPSVQGVDWSAVVVVRADRFDPTRPFAVVVTSDGRTVSRTYIPPGTGTVAALVARTTPDWLHEVRSAWERAWPESLLLVVGLSLVAGLFALRRRLLATEGVDVSYDAIRHIVLAVSLLFIGWYRPAQPTSQQLAAFVREMITWLTGGGFDWVLFFSMPLILLVLGFFALTVVVWGRGTFCGWVCPFGALSELLYRLTPWEHELPRRHHERLEKLRYPLFVLIVVGVLVSTNVGATLAKVEPFKAAFYYSLVSNPFYVGWSLLLVVAGAVVFRPYCRYLCPLGAGLSFGNVLQQREIQRYDLCGDCVKCQTDCEFQAIRDDGSIARQQCFQCSVCVENYYDPDSCPVLLQYDPEDGDWSAAWEDPALIERIRPADRTREQRRILAVDSDVNDGASGSDSNGSGESTDRIERDDISTEWDDDSSTPTWPTDTRHERGDGDA</sequence>
<dbReference type="InterPro" id="IPR017896">
    <property type="entry name" value="4Fe4S_Fe-S-bd"/>
</dbReference>
<dbReference type="SUPFAM" id="SSF54862">
    <property type="entry name" value="4Fe-4S ferredoxins"/>
    <property type="match status" value="1"/>
</dbReference>
<dbReference type="RefSeq" id="WP_121921900.1">
    <property type="nucleotide sequence ID" value="NZ_CP034145.1"/>
</dbReference>
<evidence type="ECO:0000256" key="4">
    <source>
        <dbReference type="SAM" id="MobiDB-lite"/>
    </source>
</evidence>
<feature type="transmembrane region" description="Helical" evidence="5">
    <location>
        <begin position="469"/>
        <end position="490"/>
    </location>
</feature>
<name>A0A3M0CRY1_9EURY</name>
<keyword evidence="10" id="KW-1185">Reference proteome</keyword>